<dbReference type="HOGENOM" id="CLU_787298_0_0_11"/>
<evidence type="ECO:0000313" key="3">
    <source>
        <dbReference type="Proteomes" id="UP000002791"/>
    </source>
</evidence>
<reference evidence="2 3" key="1">
    <citation type="submission" date="2011-11" db="EMBL/GenBank/DDBJ databases">
        <title>The Noncontiguous Finished sequence of Saccharomonospora cyanea NA-134.</title>
        <authorList>
            <consortium name="US DOE Joint Genome Institute"/>
            <person name="Lucas S."/>
            <person name="Han J."/>
            <person name="Lapidus A."/>
            <person name="Cheng J.-F."/>
            <person name="Goodwin L."/>
            <person name="Pitluck S."/>
            <person name="Peters L."/>
            <person name="Ovchinnikova G."/>
            <person name="Lu M."/>
            <person name="Detter J.C."/>
            <person name="Han C."/>
            <person name="Tapia R."/>
            <person name="Land M."/>
            <person name="Hauser L."/>
            <person name="Kyrpides N."/>
            <person name="Ivanova N."/>
            <person name="Pagani I."/>
            <person name="Brambilla E.-M."/>
            <person name="Klenk H.-P."/>
            <person name="Woyke T."/>
        </authorList>
    </citation>
    <scope>NUCLEOTIDE SEQUENCE [LARGE SCALE GENOMIC DNA]</scope>
    <source>
        <strain evidence="2 3">NA-134</strain>
    </source>
</reference>
<dbReference type="SUPFAM" id="SSF55729">
    <property type="entry name" value="Acyl-CoA N-acyltransferases (Nat)"/>
    <property type="match status" value="1"/>
</dbReference>
<dbReference type="Proteomes" id="UP000002791">
    <property type="component" value="Chromosome"/>
</dbReference>
<dbReference type="STRING" id="882082.SaccyDRAFT_4922"/>
<evidence type="ECO:0000256" key="1">
    <source>
        <dbReference type="SAM" id="MobiDB-lite"/>
    </source>
</evidence>
<proteinExistence type="predicted"/>
<protein>
    <recommendedName>
        <fullName evidence="4">BioF2-like acetyltransferase domain-containing protein</fullName>
    </recommendedName>
</protein>
<dbReference type="RefSeq" id="WP_005460203.1">
    <property type="nucleotide sequence ID" value="NZ_CM001440.1"/>
</dbReference>
<accession>H5XN85</accession>
<feature type="region of interest" description="Disordered" evidence="1">
    <location>
        <begin position="1"/>
        <end position="20"/>
    </location>
</feature>
<evidence type="ECO:0008006" key="4">
    <source>
        <dbReference type="Google" id="ProtNLM"/>
    </source>
</evidence>
<gene>
    <name evidence="2" type="ORF">SaccyDRAFT_4922</name>
</gene>
<dbReference type="eggNOG" id="COG3146">
    <property type="taxonomic scope" value="Bacteria"/>
</dbReference>
<evidence type="ECO:0000313" key="2">
    <source>
        <dbReference type="EMBL" id="EHR63718.1"/>
    </source>
</evidence>
<name>H5XN85_9PSEU</name>
<keyword evidence="3" id="KW-1185">Reference proteome</keyword>
<dbReference type="EMBL" id="CM001440">
    <property type="protein sequence ID" value="EHR63718.1"/>
    <property type="molecule type" value="Genomic_DNA"/>
</dbReference>
<dbReference type="InterPro" id="IPR016181">
    <property type="entry name" value="Acyl_CoA_acyltransferase"/>
</dbReference>
<dbReference type="AlphaFoldDB" id="H5XN85"/>
<organism evidence="2 3">
    <name type="scientific">Saccharomonospora cyanea NA-134</name>
    <dbReference type="NCBI Taxonomy" id="882082"/>
    <lineage>
        <taxon>Bacteria</taxon>
        <taxon>Bacillati</taxon>
        <taxon>Actinomycetota</taxon>
        <taxon>Actinomycetes</taxon>
        <taxon>Pseudonocardiales</taxon>
        <taxon>Pseudonocardiaceae</taxon>
        <taxon>Saccharomonospora</taxon>
    </lineage>
</organism>
<sequence length="380" mass="41920">MRTLATLRGRGRDETAGVPADNGIDVEIVDPRQAPEPSGWPKFRKLAAVAPMWDYRLLRIESWLSRNPPVLAVMREGGRVLGACVVMLCSPVRGQVFGPRPATHRPGLSPCWAEVYLPWFSGHSAVVFRRQLDGAQRRELLRLFERRLAEYVGLGLLGVVYRAMPADIAEAVAGPGRPVREIDPTTVLDNRFDSVDDWLASLRPQVRTTVREALDLPDSLDVTTAAGREDLDAAELASLLNEHRARQDARAWRSGQRARIAGLHLDTRSPVPTAYLAELLRSPNVVTRTYRDPSGRLVAFHTMFDTAGGVAMPYWAALPRGRGGVPRLYVDGYVHAVRHLIDSGRPELTAGRTLLDLKAGLGFTTRTLLSVAVPRPVMGR</sequence>